<dbReference type="NCBIfam" id="NF040815">
    <property type="entry name" value="recomb_XerA_Arch"/>
    <property type="match status" value="1"/>
</dbReference>
<name>A0A644UKD2_9ZZZZ</name>
<dbReference type="PANTHER" id="PTHR30349">
    <property type="entry name" value="PHAGE INTEGRASE-RELATED"/>
    <property type="match status" value="1"/>
</dbReference>
<evidence type="ECO:0000256" key="3">
    <source>
        <dbReference type="ARBA" id="ARBA00023172"/>
    </source>
</evidence>
<evidence type="ECO:0000259" key="5">
    <source>
        <dbReference type="PROSITE" id="PS51900"/>
    </source>
</evidence>
<sequence length="320" mass="37033">MRNHYLQRDPRDIHTRMAPPKRTFSIWIPRYLSSLQTKNYAENTIQAYGRTLRLFARYATYLKENDGVPPASCKELENVGMGAEIETNSYEIGDFFTLIRNERQLSPASLRQYDSAVSSFYQYLISQDITESNPMTKVDRPKLKDRELKYLRHPEVMAFIGSLTNPRDALLIRTIYATGMRISEICGICAEHIDFQEETIRVRGKGGKIRIVFCDCDTLRQIRAHLNGKKTGPVFEGRNGHSISPRTVQHIFSLYAPKGITPHKIRHSYASELYKRSHNLRVVQENLGHNSIQTTEIYIHTDLDERRNAYRSYFPLANGE</sequence>
<proteinExistence type="predicted"/>
<gene>
    <name evidence="6" type="primary">xerC_29</name>
    <name evidence="6" type="ORF">SDC9_25356</name>
</gene>
<dbReference type="InterPro" id="IPR050090">
    <property type="entry name" value="Tyrosine_recombinase_XerCD"/>
</dbReference>
<dbReference type="GO" id="GO:0003677">
    <property type="term" value="F:DNA binding"/>
    <property type="evidence" value="ECO:0007669"/>
    <property type="project" value="UniProtKB-KW"/>
</dbReference>
<dbReference type="SUPFAM" id="SSF56349">
    <property type="entry name" value="DNA breaking-rejoining enzymes"/>
    <property type="match status" value="1"/>
</dbReference>
<dbReference type="Pfam" id="PF00589">
    <property type="entry name" value="Phage_integrase"/>
    <property type="match status" value="1"/>
</dbReference>
<evidence type="ECO:0000259" key="4">
    <source>
        <dbReference type="PROSITE" id="PS51898"/>
    </source>
</evidence>
<organism evidence="6">
    <name type="scientific">bioreactor metagenome</name>
    <dbReference type="NCBI Taxonomy" id="1076179"/>
    <lineage>
        <taxon>unclassified sequences</taxon>
        <taxon>metagenomes</taxon>
        <taxon>ecological metagenomes</taxon>
    </lineage>
</organism>
<accession>A0A644UKD2</accession>
<dbReference type="InterPro" id="IPR013762">
    <property type="entry name" value="Integrase-like_cat_sf"/>
</dbReference>
<evidence type="ECO:0000256" key="1">
    <source>
        <dbReference type="ARBA" id="ARBA00022908"/>
    </source>
</evidence>
<reference evidence="6" key="1">
    <citation type="submission" date="2019-08" db="EMBL/GenBank/DDBJ databases">
        <authorList>
            <person name="Kucharzyk K."/>
            <person name="Murdoch R.W."/>
            <person name="Higgins S."/>
            <person name="Loffler F."/>
        </authorList>
    </citation>
    <scope>NUCLEOTIDE SEQUENCE</scope>
</reference>
<evidence type="ECO:0000313" key="6">
    <source>
        <dbReference type="EMBL" id="MPL79477.1"/>
    </source>
</evidence>
<dbReference type="GO" id="GO:0015074">
    <property type="term" value="P:DNA integration"/>
    <property type="evidence" value="ECO:0007669"/>
    <property type="project" value="UniProtKB-KW"/>
</dbReference>
<evidence type="ECO:0000256" key="2">
    <source>
        <dbReference type="ARBA" id="ARBA00023125"/>
    </source>
</evidence>
<dbReference type="InterPro" id="IPR011010">
    <property type="entry name" value="DNA_brk_join_enz"/>
</dbReference>
<comment type="caution">
    <text evidence="6">The sequence shown here is derived from an EMBL/GenBank/DDBJ whole genome shotgun (WGS) entry which is preliminary data.</text>
</comment>
<dbReference type="Gene3D" id="1.10.150.130">
    <property type="match status" value="1"/>
</dbReference>
<keyword evidence="1" id="KW-0229">DNA integration</keyword>
<dbReference type="AlphaFoldDB" id="A0A644UKD2"/>
<keyword evidence="2" id="KW-0238">DNA-binding</keyword>
<protein>
    <submittedName>
        <fullName evidence="6">Tyrosine recombinase XerC</fullName>
    </submittedName>
</protein>
<keyword evidence="3" id="KW-0233">DNA recombination</keyword>
<dbReference type="InterPro" id="IPR044068">
    <property type="entry name" value="CB"/>
</dbReference>
<dbReference type="Pfam" id="PF13495">
    <property type="entry name" value="Phage_int_SAM_4"/>
    <property type="match status" value="1"/>
</dbReference>
<dbReference type="InterPro" id="IPR004107">
    <property type="entry name" value="Integrase_SAM-like_N"/>
</dbReference>
<dbReference type="EMBL" id="VSSQ01000127">
    <property type="protein sequence ID" value="MPL79477.1"/>
    <property type="molecule type" value="Genomic_DNA"/>
</dbReference>
<dbReference type="InterPro" id="IPR002104">
    <property type="entry name" value="Integrase_catalytic"/>
</dbReference>
<dbReference type="PROSITE" id="PS51900">
    <property type="entry name" value="CB"/>
    <property type="match status" value="1"/>
</dbReference>
<feature type="domain" description="Core-binding (CB)" evidence="5">
    <location>
        <begin position="22"/>
        <end position="125"/>
    </location>
</feature>
<dbReference type="PANTHER" id="PTHR30349:SF41">
    <property type="entry name" value="INTEGRASE_RECOMBINASE PROTEIN MJ0367-RELATED"/>
    <property type="match status" value="1"/>
</dbReference>
<dbReference type="GO" id="GO:0006310">
    <property type="term" value="P:DNA recombination"/>
    <property type="evidence" value="ECO:0007669"/>
    <property type="project" value="UniProtKB-KW"/>
</dbReference>
<dbReference type="PROSITE" id="PS51898">
    <property type="entry name" value="TYR_RECOMBINASE"/>
    <property type="match status" value="1"/>
</dbReference>
<dbReference type="InterPro" id="IPR010998">
    <property type="entry name" value="Integrase_recombinase_N"/>
</dbReference>
<dbReference type="Gene3D" id="1.10.443.10">
    <property type="entry name" value="Intergrase catalytic core"/>
    <property type="match status" value="1"/>
</dbReference>
<feature type="domain" description="Tyr recombinase" evidence="4">
    <location>
        <begin position="146"/>
        <end position="311"/>
    </location>
</feature>